<proteinExistence type="predicted"/>
<dbReference type="Proteomes" id="UP000008867">
    <property type="component" value="Chromosome 2"/>
</dbReference>
<gene>
    <name evidence="1" type="ORF">sr12229</name>
</gene>
<name>E6ZSU0_SPORE</name>
<dbReference type="HOGENOM" id="CLU_883181_0_0_1"/>
<dbReference type="AlphaFoldDB" id="E6ZSU0"/>
<dbReference type="InterPro" id="IPR027850">
    <property type="entry name" value="DUF4504"/>
</dbReference>
<organism evidence="1 2">
    <name type="scientific">Sporisorium reilianum (strain SRZ2)</name>
    <name type="common">Maize head smut fungus</name>
    <dbReference type="NCBI Taxonomy" id="999809"/>
    <lineage>
        <taxon>Eukaryota</taxon>
        <taxon>Fungi</taxon>
        <taxon>Dikarya</taxon>
        <taxon>Basidiomycota</taxon>
        <taxon>Ustilaginomycotina</taxon>
        <taxon>Ustilaginomycetes</taxon>
        <taxon>Ustilaginales</taxon>
        <taxon>Ustilaginaceae</taxon>
        <taxon>Sporisorium</taxon>
    </lineage>
</organism>
<protein>
    <submittedName>
        <fullName evidence="1">Uncharacterized protein</fullName>
    </submittedName>
</protein>
<dbReference type="EMBL" id="FQ311441">
    <property type="protein sequence ID" value="CBQ70297.1"/>
    <property type="molecule type" value="Genomic_DNA"/>
</dbReference>
<dbReference type="Pfam" id="PF14953">
    <property type="entry name" value="DUF4504"/>
    <property type="match status" value="1"/>
</dbReference>
<keyword evidence="2" id="KW-1185">Reference proteome</keyword>
<sequence length="353" mass="37965">MSKRAAIAKASGVAPDVGASEHRLLQTGPVGMLARHLMEAISSVPGAKRGRPSRSACSQLALQVLVVAAGVRRAALVDSLDLSTAQASVISSRLATLCKQRSVPGSNDLQHVRLLYHAATGQTFIVGRQQSLWADMSTLDSTARSDSIPKRLWIDARLTADHASPTRASPDSHIRQLLERVHQAILEDATGDVLIVSQAFSDPIRARSDNPGDARLVGVALAGFLLEYGSVYCLHTGTAGDGASHPRYDVRSFGLVESPLAEPDFAPSPPNCLGLQPLSLFKILWHDAQDARYELLSFSIPQCATTSEETEHARQTFIDVFQTRVDSVPTNSVFAHGRISVQVTTVTLHQITL</sequence>
<dbReference type="OrthoDB" id="2555096at2759"/>
<dbReference type="VEuPathDB" id="FungiDB:sr12229"/>
<dbReference type="PANTHER" id="PTHR31366:SF2">
    <property type="entry name" value="UPF0739 PROTEIN C1ORF74"/>
    <property type="match status" value="1"/>
</dbReference>
<dbReference type="eggNOG" id="ENOG502T81B">
    <property type="taxonomic scope" value="Eukaryota"/>
</dbReference>
<evidence type="ECO:0000313" key="2">
    <source>
        <dbReference type="Proteomes" id="UP000008867"/>
    </source>
</evidence>
<evidence type="ECO:0000313" key="1">
    <source>
        <dbReference type="EMBL" id="CBQ70297.1"/>
    </source>
</evidence>
<dbReference type="PANTHER" id="PTHR31366">
    <property type="entry name" value="UPF0739 PROTEIN C1ORF74"/>
    <property type="match status" value="1"/>
</dbReference>
<accession>E6ZSU0</accession>
<reference evidence="1 2" key="1">
    <citation type="journal article" date="2010" name="Science">
        <title>Pathogenicity determinants in smut fungi revealed by genome comparison.</title>
        <authorList>
            <person name="Schirawski J."/>
            <person name="Mannhaupt G."/>
            <person name="Muench K."/>
            <person name="Brefort T."/>
            <person name="Schipper K."/>
            <person name="Doehlemann G."/>
            <person name="Di Stasio M."/>
            <person name="Roessel N."/>
            <person name="Mendoza-Mendoza A."/>
            <person name="Pester D."/>
            <person name="Mueller O."/>
            <person name="Winterberg B."/>
            <person name="Meyer E."/>
            <person name="Ghareeb H."/>
            <person name="Wollenberg T."/>
            <person name="Muensterkoetter M."/>
            <person name="Wong P."/>
            <person name="Walter M."/>
            <person name="Stukenbrock E."/>
            <person name="Gueldener U."/>
            <person name="Kahmann R."/>
        </authorList>
    </citation>
    <scope>NUCLEOTIDE SEQUENCE [LARGE SCALE GENOMIC DNA]</scope>
    <source>
        <strain evidence="2">SRZ2</strain>
    </source>
</reference>